<keyword evidence="5" id="KW-0997">Cell inner membrane</keyword>
<dbReference type="RefSeq" id="WP_301415110.1">
    <property type="nucleotide sequence ID" value="NZ_CP098023.1"/>
</dbReference>
<comment type="similarity">
    <text evidence="9">Belongs to the GSP H family.</text>
</comment>
<dbReference type="InterPro" id="IPR022346">
    <property type="entry name" value="T2SS_GspH"/>
</dbReference>
<evidence type="ECO:0000256" key="1">
    <source>
        <dbReference type="ARBA" id="ARBA00004377"/>
    </source>
</evidence>
<name>A0ABY9ECS0_9GAMM</name>
<evidence type="ECO:0000256" key="8">
    <source>
        <dbReference type="ARBA" id="ARBA00023136"/>
    </source>
</evidence>
<reference evidence="12 13" key="1">
    <citation type="submission" date="2022-05" db="EMBL/GenBank/DDBJ databases">
        <title>Microbulbifer sp. nov., isolated from sponge.</title>
        <authorList>
            <person name="Gao L."/>
        </authorList>
    </citation>
    <scope>NUCLEOTIDE SEQUENCE [LARGE SCALE GENOMIC DNA]</scope>
    <source>
        <strain evidence="12 13">MI-G</strain>
    </source>
</reference>
<dbReference type="InterPro" id="IPR012902">
    <property type="entry name" value="N_methyl_site"/>
</dbReference>
<evidence type="ECO:0000256" key="4">
    <source>
        <dbReference type="ARBA" id="ARBA00022481"/>
    </source>
</evidence>
<evidence type="ECO:0000256" key="5">
    <source>
        <dbReference type="ARBA" id="ARBA00022519"/>
    </source>
</evidence>
<keyword evidence="13" id="KW-1185">Reference proteome</keyword>
<dbReference type="Gene3D" id="3.55.40.10">
    <property type="entry name" value="minor pseudopilin epsh domain"/>
    <property type="match status" value="1"/>
</dbReference>
<evidence type="ECO:0000256" key="7">
    <source>
        <dbReference type="ARBA" id="ARBA00022989"/>
    </source>
</evidence>
<dbReference type="Pfam" id="PF12019">
    <property type="entry name" value="GspH"/>
    <property type="match status" value="1"/>
</dbReference>
<gene>
    <name evidence="12" type="ORF">M8T91_15660</name>
</gene>
<evidence type="ECO:0000256" key="2">
    <source>
        <dbReference type="ARBA" id="ARBA00021549"/>
    </source>
</evidence>
<evidence type="ECO:0000313" key="12">
    <source>
        <dbReference type="EMBL" id="WKD49319.1"/>
    </source>
</evidence>
<keyword evidence="6" id="KW-0812">Transmembrane</keyword>
<organism evidence="12 13">
    <name type="scientific">Microbulbifer spongiae</name>
    <dbReference type="NCBI Taxonomy" id="2944933"/>
    <lineage>
        <taxon>Bacteria</taxon>
        <taxon>Pseudomonadati</taxon>
        <taxon>Pseudomonadota</taxon>
        <taxon>Gammaproteobacteria</taxon>
        <taxon>Cellvibrionales</taxon>
        <taxon>Microbulbiferaceae</taxon>
        <taxon>Microbulbifer</taxon>
    </lineage>
</organism>
<dbReference type="Pfam" id="PF07963">
    <property type="entry name" value="N_methyl"/>
    <property type="match status" value="1"/>
</dbReference>
<keyword evidence="8" id="KW-0472">Membrane</keyword>
<keyword evidence="3" id="KW-1003">Cell membrane</keyword>
<dbReference type="InterPro" id="IPR045584">
    <property type="entry name" value="Pilin-like"/>
</dbReference>
<accession>A0ABY9ECS0</accession>
<proteinExistence type="inferred from homology"/>
<keyword evidence="4" id="KW-0488">Methylation</keyword>
<evidence type="ECO:0000259" key="11">
    <source>
        <dbReference type="Pfam" id="PF12019"/>
    </source>
</evidence>
<comment type="subcellular location">
    <subcellularLocation>
        <location evidence="1">Cell inner membrane</location>
        <topology evidence="1">Single-pass membrane protein</topology>
    </subcellularLocation>
</comment>
<evidence type="ECO:0000313" key="13">
    <source>
        <dbReference type="Proteomes" id="UP001321520"/>
    </source>
</evidence>
<dbReference type="EMBL" id="CP098023">
    <property type="protein sequence ID" value="WKD49319.1"/>
    <property type="molecule type" value="Genomic_DNA"/>
</dbReference>
<sequence>MTRQGFTLLELLITLTVLSVLLMMGLPSFTQWIHSTRLEAATEALSASVQLARSSAVMRNQRVTMRNLGNWASGWEVFVDLDNDGARGGGEPLLLSRGVQAGIRVIANRPVRDYISFVGTGESRLAGAPLGGFQAGTLQVCAQDGEAGYALILAPGGRMRMKKASATHCA</sequence>
<feature type="domain" description="General secretion pathway GspH" evidence="11">
    <location>
        <begin position="41"/>
        <end position="157"/>
    </location>
</feature>
<keyword evidence="7" id="KW-1133">Transmembrane helix</keyword>
<evidence type="ECO:0000256" key="3">
    <source>
        <dbReference type="ARBA" id="ARBA00022475"/>
    </source>
</evidence>
<evidence type="ECO:0000256" key="6">
    <source>
        <dbReference type="ARBA" id="ARBA00022692"/>
    </source>
</evidence>
<evidence type="ECO:0000256" key="10">
    <source>
        <dbReference type="ARBA" id="ARBA00030775"/>
    </source>
</evidence>
<evidence type="ECO:0000256" key="9">
    <source>
        <dbReference type="ARBA" id="ARBA00025772"/>
    </source>
</evidence>
<dbReference type="SUPFAM" id="SSF54523">
    <property type="entry name" value="Pili subunits"/>
    <property type="match status" value="1"/>
</dbReference>
<dbReference type="PROSITE" id="PS00409">
    <property type="entry name" value="PROKAR_NTER_METHYL"/>
    <property type="match status" value="1"/>
</dbReference>
<dbReference type="NCBIfam" id="TIGR02532">
    <property type="entry name" value="IV_pilin_GFxxxE"/>
    <property type="match status" value="1"/>
</dbReference>
<protein>
    <recommendedName>
        <fullName evidence="2">Type II secretion system protein H</fullName>
    </recommendedName>
    <alternativeName>
        <fullName evidence="10">General secretion pathway protein H</fullName>
    </alternativeName>
</protein>
<dbReference type="Proteomes" id="UP001321520">
    <property type="component" value="Chromosome"/>
</dbReference>